<evidence type="ECO:0000313" key="1">
    <source>
        <dbReference type="EMBL" id="KAK5541275.1"/>
    </source>
</evidence>
<dbReference type="EMBL" id="JAXLQG010000004">
    <property type="protein sequence ID" value="KAK5541275.1"/>
    <property type="molecule type" value="Genomic_DNA"/>
</dbReference>
<sequence>MASIAQPWLISKFVDPIFAIGVGLSAAYVRIRREEREKDPGQDSSASALWQKGVRMSRRYYLQEVAEGK</sequence>
<comment type="caution">
    <text evidence="1">The sequence shown here is derived from an EMBL/GenBank/DDBJ whole genome shotgun (WGS) entry which is preliminary data.</text>
</comment>
<gene>
    <name evidence="1" type="ORF">LTR25_003052</name>
</gene>
<evidence type="ECO:0008006" key="3">
    <source>
        <dbReference type="Google" id="ProtNLM"/>
    </source>
</evidence>
<dbReference type="GO" id="GO:0009306">
    <property type="term" value="P:protein secretion"/>
    <property type="evidence" value="ECO:0007669"/>
    <property type="project" value="InterPro"/>
</dbReference>
<organism evidence="1 2">
    <name type="scientific">Vermiconidia calcicola</name>
    <dbReference type="NCBI Taxonomy" id="1690605"/>
    <lineage>
        <taxon>Eukaryota</taxon>
        <taxon>Fungi</taxon>
        <taxon>Dikarya</taxon>
        <taxon>Ascomycota</taxon>
        <taxon>Pezizomycotina</taxon>
        <taxon>Dothideomycetes</taxon>
        <taxon>Dothideomycetidae</taxon>
        <taxon>Mycosphaerellales</taxon>
        <taxon>Extremaceae</taxon>
        <taxon>Vermiconidia</taxon>
    </lineage>
</organism>
<protein>
    <recommendedName>
        <fullName evidence="3">NADH dehydrogenase [ubiquinone] 1 alpha subcomplex subunit 1</fullName>
    </recommendedName>
</protein>
<dbReference type="Pfam" id="PF11654">
    <property type="entry name" value="NCE101"/>
    <property type="match status" value="1"/>
</dbReference>
<keyword evidence="2" id="KW-1185">Reference proteome</keyword>
<dbReference type="InterPro" id="IPR024242">
    <property type="entry name" value="NCE101"/>
</dbReference>
<accession>A0AAV9QDQ8</accession>
<proteinExistence type="predicted"/>
<reference evidence="1 2" key="1">
    <citation type="submission" date="2023-06" db="EMBL/GenBank/DDBJ databases">
        <title>Black Yeasts Isolated from many extreme environments.</title>
        <authorList>
            <person name="Coleine C."/>
            <person name="Stajich J.E."/>
            <person name="Selbmann L."/>
        </authorList>
    </citation>
    <scope>NUCLEOTIDE SEQUENCE [LARGE SCALE GENOMIC DNA]</scope>
    <source>
        <strain evidence="1 2">CCFEE 5887</strain>
    </source>
</reference>
<dbReference type="Proteomes" id="UP001345827">
    <property type="component" value="Unassembled WGS sequence"/>
</dbReference>
<evidence type="ECO:0000313" key="2">
    <source>
        <dbReference type="Proteomes" id="UP001345827"/>
    </source>
</evidence>
<name>A0AAV9QDQ8_9PEZI</name>
<dbReference type="AlphaFoldDB" id="A0AAV9QDQ8"/>